<protein>
    <submittedName>
        <fullName evidence="2">Alpha/beta hydrolase</fullName>
    </submittedName>
</protein>
<comment type="caution">
    <text evidence="2">The sequence shown here is derived from an EMBL/GenBank/DDBJ whole genome shotgun (WGS) entry which is preliminary data.</text>
</comment>
<evidence type="ECO:0000259" key="1">
    <source>
        <dbReference type="Pfam" id="PF00561"/>
    </source>
</evidence>
<dbReference type="PRINTS" id="PR00111">
    <property type="entry name" value="ABHYDROLASE"/>
</dbReference>
<keyword evidence="3" id="KW-1185">Reference proteome</keyword>
<dbReference type="PANTHER" id="PTHR43798">
    <property type="entry name" value="MONOACYLGLYCEROL LIPASE"/>
    <property type="match status" value="1"/>
</dbReference>
<gene>
    <name evidence="2" type="ORF">D3272_08730</name>
</gene>
<dbReference type="AlphaFoldDB" id="A0A4Q2RF34"/>
<accession>A0A4Q2RF34</accession>
<sequence length="322" mass="33639">MSGFGRIATGAVGVGMVAAGGLALHAGTAARRFERMVPQDGTIVEVEGARLHVVERGQGPALLLIHGLGGQLRNFSRILEPLAARHRVVLVDRPGSGYSVSDALVQPSLADQARSLAGLIDALRLDRPVVVGHSLGGALALMLAIQHPERVGGLALLSPFTRPVEAVPPAFALLALRSPLLRSLLAWTAVVPLAQWDPERTASLVFGPEPVPGDFAVAGGGALGLRPANFQATSADLAGANAAASDMVRRYAELAMPVDILFGAQDAILDPERHGAETAAQIWGARLTRVDGGHMIPYTQPETVAAWIEAAAARRRDGARRP</sequence>
<reference evidence="2 3" key="1">
    <citation type="submission" date="2018-09" db="EMBL/GenBank/DDBJ databases">
        <authorList>
            <person name="Grouzdev D.S."/>
            <person name="Krutkina M.S."/>
        </authorList>
    </citation>
    <scope>NUCLEOTIDE SEQUENCE [LARGE SCALE GENOMIC DNA]</scope>
    <source>
        <strain evidence="2 3">RmlP001</strain>
    </source>
</reference>
<dbReference type="Gene3D" id="3.40.50.1820">
    <property type="entry name" value="alpha/beta hydrolase"/>
    <property type="match status" value="1"/>
</dbReference>
<dbReference type="Pfam" id="PF00561">
    <property type="entry name" value="Abhydrolase_1"/>
    <property type="match status" value="1"/>
</dbReference>
<feature type="domain" description="AB hydrolase-1" evidence="1">
    <location>
        <begin position="60"/>
        <end position="299"/>
    </location>
</feature>
<dbReference type="InterPro" id="IPR029058">
    <property type="entry name" value="AB_hydrolase_fold"/>
</dbReference>
<dbReference type="InterPro" id="IPR000073">
    <property type="entry name" value="AB_hydrolase_1"/>
</dbReference>
<dbReference type="OrthoDB" id="9815441at2"/>
<reference evidence="2 3" key="2">
    <citation type="submission" date="2019-02" db="EMBL/GenBank/DDBJ databases">
        <title>'Lichenibacterium ramalinii' gen. nov. sp. nov., 'Lichenibacterium minor' gen. nov. sp. nov.</title>
        <authorList>
            <person name="Pankratov T."/>
        </authorList>
    </citation>
    <scope>NUCLEOTIDE SEQUENCE [LARGE SCALE GENOMIC DNA]</scope>
    <source>
        <strain evidence="2 3">RmlP001</strain>
    </source>
</reference>
<keyword evidence="2" id="KW-0378">Hydrolase</keyword>
<organism evidence="2 3">
    <name type="scientific">Lichenibacterium ramalinae</name>
    <dbReference type="NCBI Taxonomy" id="2316527"/>
    <lineage>
        <taxon>Bacteria</taxon>
        <taxon>Pseudomonadati</taxon>
        <taxon>Pseudomonadota</taxon>
        <taxon>Alphaproteobacteria</taxon>
        <taxon>Hyphomicrobiales</taxon>
        <taxon>Lichenihabitantaceae</taxon>
        <taxon>Lichenibacterium</taxon>
    </lineage>
</organism>
<proteinExistence type="predicted"/>
<dbReference type="SUPFAM" id="SSF53474">
    <property type="entry name" value="alpha/beta-Hydrolases"/>
    <property type="match status" value="1"/>
</dbReference>
<dbReference type="EMBL" id="QYBC01000006">
    <property type="protein sequence ID" value="RYB05803.1"/>
    <property type="molecule type" value="Genomic_DNA"/>
</dbReference>
<dbReference type="Proteomes" id="UP000289411">
    <property type="component" value="Unassembled WGS sequence"/>
</dbReference>
<evidence type="ECO:0000313" key="2">
    <source>
        <dbReference type="EMBL" id="RYB05803.1"/>
    </source>
</evidence>
<dbReference type="GO" id="GO:0016787">
    <property type="term" value="F:hydrolase activity"/>
    <property type="evidence" value="ECO:0007669"/>
    <property type="project" value="UniProtKB-KW"/>
</dbReference>
<dbReference type="InterPro" id="IPR050266">
    <property type="entry name" value="AB_hydrolase_sf"/>
</dbReference>
<evidence type="ECO:0000313" key="3">
    <source>
        <dbReference type="Proteomes" id="UP000289411"/>
    </source>
</evidence>
<name>A0A4Q2RF34_9HYPH</name>